<evidence type="ECO:0000256" key="1">
    <source>
        <dbReference type="ARBA" id="ARBA00008779"/>
    </source>
</evidence>
<accession>A0ABU5N1X4</accession>
<keyword evidence="2 4" id="KW-0378">Hydrolase</keyword>
<reference evidence="4 5" key="1">
    <citation type="journal article" date="2024" name="Appl. Environ. Microbiol.">
        <title>Pontiella agarivorans sp. nov., a novel marine anaerobic bacterium capable of degrading macroalgal polysaccharides and fixing nitrogen.</title>
        <authorList>
            <person name="Liu N."/>
            <person name="Kivenson V."/>
            <person name="Peng X."/>
            <person name="Cui Z."/>
            <person name="Lankiewicz T.S."/>
            <person name="Gosselin K.M."/>
            <person name="English C.J."/>
            <person name="Blair E.M."/>
            <person name="O'Malley M.A."/>
            <person name="Valentine D.L."/>
        </authorList>
    </citation>
    <scope>NUCLEOTIDE SEQUENCE [LARGE SCALE GENOMIC DNA]</scope>
    <source>
        <strain evidence="4 5">NLcol2</strain>
    </source>
</reference>
<dbReference type="PANTHER" id="PTHR42693:SF53">
    <property type="entry name" value="ENDO-4-O-SULFATASE"/>
    <property type="match status" value="1"/>
</dbReference>
<dbReference type="EC" id="3.1.6.-" evidence="4"/>
<evidence type="ECO:0000313" key="5">
    <source>
        <dbReference type="Proteomes" id="UP001290861"/>
    </source>
</evidence>
<dbReference type="Pfam" id="PF00884">
    <property type="entry name" value="Sulfatase"/>
    <property type="match status" value="1"/>
</dbReference>
<dbReference type="Gene3D" id="3.40.720.10">
    <property type="entry name" value="Alkaline Phosphatase, subunit A"/>
    <property type="match status" value="1"/>
</dbReference>
<comment type="caution">
    <text evidence="4">The sequence shown here is derived from an EMBL/GenBank/DDBJ whole genome shotgun (WGS) entry which is preliminary data.</text>
</comment>
<dbReference type="InterPro" id="IPR000917">
    <property type="entry name" value="Sulfatase_N"/>
</dbReference>
<protein>
    <submittedName>
        <fullName evidence="4">Arylsulfatase</fullName>
        <ecNumber evidence="4">3.1.6.-</ecNumber>
    </submittedName>
</protein>
<dbReference type="GO" id="GO:0016787">
    <property type="term" value="F:hydrolase activity"/>
    <property type="evidence" value="ECO:0007669"/>
    <property type="project" value="UniProtKB-KW"/>
</dbReference>
<organism evidence="4 5">
    <name type="scientific">Pontiella agarivorans</name>
    <dbReference type="NCBI Taxonomy" id="3038953"/>
    <lineage>
        <taxon>Bacteria</taxon>
        <taxon>Pseudomonadati</taxon>
        <taxon>Kiritimatiellota</taxon>
        <taxon>Kiritimatiellia</taxon>
        <taxon>Kiritimatiellales</taxon>
        <taxon>Pontiellaceae</taxon>
        <taxon>Pontiella</taxon>
    </lineage>
</organism>
<gene>
    <name evidence="4" type="ORF">P9H32_16595</name>
</gene>
<dbReference type="PANTHER" id="PTHR42693">
    <property type="entry name" value="ARYLSULFATASE FAMILY MEMBER"/>
    <property type="match status" value="1"/>
</dbReference>
<name>A0ABU5N1X4_9BACT</name>
<dbReference type="SUPFAM" id="SSF53649">
    <property type="entry name" value="Alkaline phosphatase-like"/>
    <property type="match status" value="1"/>
</dbReference>
<feature type="domain" description="Sulfatase N-terminal" evidence="3">
    <location>
        <begin position="33"/>
        <end position="420"/>
    </location>
</feature>
<proteinExistence type="inferred from homology"/>
<dbReference type="Proteomes" id="UP001290861">
    <property type="component" value="Unassembled WGS sequence"/>
</dbReference>
<dbReference type="InterPro" id="IPR050738">
    <property type="entry name" value="Sulfatase"/>
</dbReference>
<dbReference type="EMBL" id="JARVCO010000012">
    <property type="protein sequence ID" value="MDZ8120251.1"/>
    <property type="molecule type" value="Genomic_DNA"/>
</dbReference>
<comment type="similarity">
    <text evidence="1">Belongs to the sulfatase family.</text>
</comment>
<sequence>MKKFFIRGVFVILLLIASYTAFGKANKRAEGRPNIVLIMVDDMGYSDIGCYGGEIETPNLDRLAANGIRYSEFYNTSKCNTSRESLLMGRYVNRVSEHKNFSSGPTLGELAQQAGYRTLWAGKNHNSIRPPERGFDRFFGIQGGLSNFFCPARKTADGRPVPYTGTSVNEWMVHDEWVELFVPTDPEFYVTDAITDNALLWLKEYSGEDKPFFLYLAYTAPHAPLQAREQDIKKYEGRYDVGYQEIRKQRYKRAVKDGVFNPETAPFHPQKITQWDSLSPEEKELEADRMEVYAAMIDRVDQNVGRVLSELEVRGELDNTLILFMSDNGANGSRGDEYKDYYTPTGNEQLGGMFSWEFLGKNWAMVANSPLGYYKKTSHEGGVCSPMIAYWPEGIPLKNGWVHEPAHLVDIMSTLLDLTDLRYPSEFNGEPAKPNEGISLLPSFRGEPLAVRKHKIGNDYKFGKMIRDGKWKLVQYKELGWELYDMEKDRTETRDLAEQMPEKVAAMKQAFSMWEQNCKAGL</sequence>
<dbReference type="Gene3D" id="3.30.1120.10">
    <property type="match status" value="1"/>
</dbReference>
<evidence type="ECO:0000313" key="4">
    <source>
        <dbReference type="EMBL" id="MDZ8120251.1"/>
    </source>
</evidence>
<dbReference type="InterPro" id="IPR017850">
    <property type="entry name" value="Alkaline_phosphatase_core_sf"/>
</dbReference>
<evidence type="ECO:0000256" key="2">
    <source>
        <dbReference type="ARBA" id="ARBA00022801"/>
    </source>
</evidence>
<evidence type="ECO:0000259" key="3">
    <source>
        <dbReference type="Pfam" id="PF00884"/>
    </source>
</evidence>
<dbReference type="CDD" id="cd16025">
    <property type="entry name" value="PAS_like"/>
    <property type="match status" value="1"/>
</dbReference>
<dbReference type="RefSeq" id="WP_322610025.1">
    <property type="nucleotide sequence ID" value="NZ_JARVCO010000012.1"/>
</dbReference>
<keyword evidence="5" id="KW-1185">Reference proteome</keyword>